<dbReference type="Gene3D" id="1.10.10.2840">
    <property type="entry name" value="PucR C-terminal helix-turn-helix domain"/>
    <property type="match status" value="1"/>
</dbReference>
<accession>A0A556CMG1</accession>
<feature type="domain" description="RsbT co-antagonist protein RsbRD N-terminal" evidence="2">
    <location>
        <begin position="20"/>
        <end position="153"/>
    </location>
</feature>
<evidence type="ECO:0000259" key="1">
    <source>
        <dbReference type="Pfam" id="PF13556"/>
    </source>
</evidence>
<dbReference type="Pfam" id="PF13556">
    <property type="entry name" value="HTH_30"/>
    <property type="match status" value="1"/>
</dbReference>
<proteinExistence type="predicted"/>
<gene>
    <name evidence="3" type="ORF">FO013_03445</name>
</gene>
<reference evidence="3 4" key="1">
    <citation type="submission" date="2019-07" db="EMBL/GenBank/DDBJ databases">
        <title>Draft genome sequence of Brevibacterium aurantiacum XU54 isolated from Xinjiang China.</title>
        <authorList>
            <person name="Xu X."/>
        </authorList>
    </citation>
    <scope>NUCLEOTIDE SEQUENCE [LARGE SCALE GENOMIC DNA]</scope>
    <source>
        <strain evidence="3 4">XU54</strain>
    </source>
</reference>
<dbReference type="RefSeq" id="WP_143921174.1">
    <property type="nucleotide sequence ID" value="NZ_VLTK01000002.1"/>
</dbReference>
<dbReference type="OrthoDB" id="3190266at2"/>
<dbReference type="InterPro" id="IPR051448">
    <property type="entry name" value="CdaR-like_regulators"/>
</dbReference>
<keyword evidence="4" id="KW-1185">Reference proteome</keyword>
<dbReference type="EMBL" id="VLTK01000002">
    <property type="protein sequence ID" value="TSI18621.1"/>
    <property type="molecule type" value="Genomic_DNA"/>
</dbReference>
<name>A0A556CMG1_BREAU</name>
<dbReference type="Pfam" id="PF14361">
    <property type="entry name" value="RsbRD_N"/>
    <property type="match status" value="1"/>
</dbReference>
<dbReference type="AlphaFoldDB" id="A0A556CMG1"/>
<sequence length="375" mass="42108">MNDPLWHELLERVRQDTPQLLNDFIAELAQLEGYAHGRVPVSDLTGTAEQVFDLFLRRLYTAEHMADESSLPDALGRRRARQGLRVDQFTEAVRINFRVLWRALHRAAQPDLTGVLMDYGERVLDVVERYATEVQRSFLNETGEMARSRRTARERALTKLFSGHADDDDVSAIATVLGMRDDGEFELMAIPTNVITDGLEQSFSTLEAHSYEDEQMTYVFRHRRTLISLVDELPELAGGYISKVDGLSQVSRAAALAKHLGELHPGRPAVNLKEGFAAIARTAMETLISGFEHELLGDFVSSVGEKPNERLKRLATTIAAYLENGSVQEAADSLYVHRNTVFKRLQSFHDITGLDVTIPRDAAIALILTQDTQQY</sequence>
<feature type="domain" description="PucR C-terminal helix-turn-helix" evidence="1">
    <location>
        <begin position="314"/>
        <end position="363"/>
    </location>
</feature>
<evidence type="ECO:0000313" key="3">
    <source>
        <dbReference type="EMBL" id="TSI18621.1"/>
    </source>
</evidence>
<comment type="caution">
    <text evidence="3">The sequence shown here is derived from an EMBL/GenBank/DDBJ whole genome shotgun (WGS) entry which is preliminary data.</text>
</comment>
<dbReference type="InterPro" id="IPR025736">
    <property type="entry name" value="PucR_C-HTH_dom"/>
</dbReference>
<dbReference type="Proteomes" id="UP000316406">
    <property type="component" value="Unassembled WGS sequence"/>
</dbReference>
<protein>
    <submittedName>
        <fullName evidence="3">Uncharacterized protein</fullName>
    </submittedName>
</protein>
<organism evidence="3 4">
    <name type="scientific">Brevibacterium aurantiacum</name>
    <dbReference type="NCBI Taxonomy" id="273384"/>
    <lineage>
        <taxon>Bacteria</taxon>
        <taxon>Bacillati</taxon>
        <taxon>Actinomycetota</taxon>
        <taxon>Actinomycetes</taxon>
        <taxon>Micrococcales</taxon>
        <taxon>Brevibacteriaceae</taxon>
        <taxon>Brevibacterium</taxon>
    </lineage>
</organism>
<dbReference type="PANTHER" id="PTHR33744:SF1">
    <property type="entry name" value="DNA-BINDING TRANSCRIPTIONAL ACTIVATOR ADER"/>
    <property type="match status" value="1"/>
</dbReference>
<evidence type="ECO:0000259" key="2">
    <source>
        <dbReference type="Pfam" id="PF14361"/>
    </source>
</evidence>
<evidence type="ECO:0000313" key="4">
    <source>
        <dbReference type="Proteomes" id="UP000316406"/>
    </source>
</evidence>
<dbReference type="PANTHER" id="PTHR33744">
    <property type="entry name" value="CARBOHYDRATE DIACID REGULATOR"/>
    <property type="match status" value="1"/>
</dbReference>
<dbReference type="InterPro" id="IPR025751">
    <property type="entry name" value="RsbRD_N_dom"/>
</dbReference>
<dbReference type="InterPro" id="IPR042070">
    <property type="entry name" value="PucR_C-HTH_sf"/>
</dbReference>